<gene>
    <name evidence="8" type="ORF">TrST_g9189</name>
</gene>
<evidence type="ECO:0000313" key="9">
    <source>
        <dbReference type="Proteomes" id="UP001165085"/>
    </source>
</evidence>
<dbReference type="Proteomes" id="UP001165085">
    <property type="component" value="Unassembled WGS sequence"/>
</dbReference>
<keyword evidence="9" id="KW-1185">Reference proteome</keyword>
<dbReference type="Pfam" id="PF10609">
    <property type="entry name" value="ParA"/>
    <property type="match status" value="1"/>
</dbReference>
<keyword evidence="3" id="KW-0067">ATP-binding</keyword>
<sequence>MMRSLFRVARPVVTATATATAPAPLHLRSLSTRSLLKWEEKIMTALAKVRDPVTGRSIRALGYIQGVSPSAVAVELPSPFHPNRLELVNDMTARLEEAADPAPKLKVSYAERGHEANADAAPLRGPGLEHVQRILAVYSCKGGVGKSTVATNLAYALSRRGLQIGLLDCDVYGPSLPTLVRPPDITVKRSEIGKMVCPIEHEGVKLLSLGYVSSKSGVPGAGSATSSGGNDPAVIRGPMASRVVTQLLKGTEWGELDILLLDLPPGTGDVQLTICQEIVVEGAVAVTTPGSLAKVDVLKGIEMFETLNIPTICAVENMSYFRNPVNDEKHYLLGTPISHEEMSLESEADLVRIPMSEAVSAANDDGVPVALLGTTEEALAYEQLATVLTRRLFDRDTTPSTPHPSDPSESELEASPSTVDNVDVNSVSLTYDPNRKSFVIRIFSENGASENLIDPEALRTVNPKTGEPLEDTKKNDRMLAVKATERKGSYGYAVTWGNGATFIYATNVILNLANNKAI</sequence>
<evidence type="ECO:0000313" key="8">
    <source>
        <dbReference type="EMBL" id="GMH77408.1"/>
    </source>
</evidence>
<dbReference type="HAMAP" id="MF_02040">
    <property type="entry name" value="Mrp_NBP35"/>
    <property type="match status" value="1"/>
</dbReference>
<dbReference type="InterPro" id="IPR019591">
    <property type="entry name" value="Mrp/NBP35_ATP-bd"/>
</dbReference>
<dbReference type="GO" id="GO:0051539">
    <property type="term" value="F:4 iron, 4 sulfur cluster binding"/>
    <property type="evidence" value="ECO:0007669"/>
    <property type="project" value="TreeGrafter"/>
</dbReference>
<evidence type="ECO:0000256" key="3">
    <source>
        <dbReference type="ARBA" id="ARBA00022840"/>
    </source>
</evidence>
<dbReference type="GO" id="GO:0046872">
    <property type="term" value="F:metal ion binding"/>
    <property type="evidence" value="ECO:0007669"/>
    <property type="project" value="UniProtKB-KW"/>
</dbReference>
<evidence type="ECO:0000256" key="6">
    <source>
        <dbReference type="ARBA" id="ARBA00024036"/>
    </source>
</evidence>
<organism evidence="8 9">
    <name type="scientific">Triparma strigata</name>
    <dbReference type="NCBI Taxonomy" id="1606541"/>
    <lineage>
        <taxon>Eukaryota</taxon>
        <taxon>Sar</taxon>
        <taxon>Stramenopiles</taxon>
        <taxon>Ochrophyta</taxon>
        <taxon>Bolidophyceae</taxon>
        <taxon>Parmales</taxon>
        <taxon>Triparmaceae</taxon>
        <taxon>Triparma</taxon>
    </lineage>
</organism>
<feature type="region of interest" description="Disordered" evidence="7">
    <location>
        <begin position="392"/>
        <end position="419"/>
    </location>
</feature>
<keyword evidence="5" id="KW-0411">Iron-sulfur</keyword>
<dbReference type="InterPro" id="IPR044304">
    <property type="entry name" value="NUBPL-like"/>
</dbReference>
<dbReference type="PANTHER" id="PTHR42961">
    <property type="entry name" value="IRON-SULFUR PROTEIN NUBPL"/>
    <property type="match status" value="1"/>
</dbReference>
<reference evidence="9" key="1">
    <citation type="journal article" date="2023" name="Commun. Biol.">
        <title>Genome analysis of Parmales, the sister group of diatoms, reveals the evolutionary specialization of diatoms from phago-mixotrophs to photoautotrophs.</title>
        <authorList>
            <person name="Ban H."/>
            <person name="Sato S."/>
            <person name="Yoshikawa S."/>
            <person name="Yamada K."/>
            <person name="Nakamura Y."/>
            <person name="Ichinomiya M."/>
            <person name="Sato N."/>
            <person name="Blanc-Mathieu R."/>
            <person name="Endo H."/>
            <person name="Kuwata A."/>
            <person name="Ogata H."/>
        </authorList>
    </citation>
    <scope>NUCLEOTIDE SEQUENCE [LARGE SCALE GENOMIC DNA]</scope>
    <source>
        <strain evidence="9">NIES 3701</strain>
    </source>
</reference>
<dbReference type="InterPro" id="IPR027417">
    <property type="entry name" value="P-loop_NTPase"/>
</dbReference>
<dbReference type="EMBL" id="BRXY01000207">
    <property type="protein sequence ID" value="GMH77408.1"/>
    <property type="molecule type" value="Genomic_DNA"/>
</dbReference>
<keyword evidence="4" id="KW-0408">Iron</keyword>
<protein>
    <submittedName>
        <fullName evidence="8">Uncharacterized protein</fullName>
    </submittedName>
</protein>
<dbReference type="OrthoDB" id="1741334at2759"/>
<dbReference type="GO" id="GO:0140663">
    <property type="term" value="F:ATP-dependent FeS chaperone activity"/>
    <property type="evidence" value="ECO:0007669"/>
    <property type="project" value="InterPro"/>
</dbReference>
<dbReference type="PANTHER" id="PTHR42961:SF2">
    <property type="entry name" value="IRON-SULFUR PROTEIN NUBPL"/>
    <property type="match status" value="1"/>
</dbReference>
<dbReference type="AlphaFoldDB" id="A0A9W7AYM7"/>
<keyword evidence="1" id="KW-0479">Metal-binding</keyword>
<dbReference type="InterPro" id="IPR033756">
    <property type="entry name" value="YlxH/NBP35"/>
</dbReference>
<evidence type="ECO:0000256" key="7">
    <source>
        <dbReference type="SAM" id="MobiDB-lite"/>
    </source>
</evidence>
<dbReference type="InterPro" id="IPR034904">
    <property type="entry name" value="FSCA_dom_sf"/>
</dbReference>
<name>A0A9W7AYM7_9STRA</name>
<comment type="caution">
    <text evidence="8">The sequence shown here is derived from an EMBL/GenBank/DDBJ whole genome shotgun (WGS) entry which is preliminary data.</text>
</comment>
<dbReference type="SUPFAM" id="SSF117916">
    <property type="entry name" value="Fe-S cluster assembly (FSCA) domain-like"/>
    <property type="match status" value="1"/>
</dbReference>
<evidence type="ECO:0000256" key="4">
    <source>
        <dbReference type="ARBA" id="ARBA00023004"/>
    </source>
</evidence>
<dbReference type="Gene3D" id="3.30.300.130">
    <property type="entry name" value="Fe-S cluster assembly (FSCA)"/>
    <property type="match status" value="1"/>
</dbReference>
<evidence type="ECO:0000256" key="2">
    <source>
        <dbReference type="ARBA" id="ARBA00022741"/>
    </source>
</evidence>
<comment type="similarity">
    <text evidence="6">Belongs to the Mrp/NBP35 ATP-binding proteins family.</text>
</comment>
<evidence type="ECO:0000256" key="5">
    <source>
        <dbReference type="ARBA" id="ARBA00023014"/>
    </source>
</evidence>
<dbReference type="CDD" id="cd02037">
    <property type="entry name" value="Mrp_NBP35"/>
    <property type="match status" value="1"/>
</dbReference>
<dbReference type="Gene3D" id="3.40.50.300">
    <property type="entry name" value="P-loop containing nucleotide triphosphate hydrolases"/>
    <property type="match status" value="1"/>
</dbReference>
<evidence type="ECO:0000256" key="1">
    <source>
        <dbReference type="ARBA" id="ARBA00022723"/>
    </source>
</evidence>
<proteinExistence type="inferred from homology"/>
<accession>A0A9W7AYM7</accession>
<dbReference type="GO" id="GO:0005524">
    <property type="term" value="F:ATP binding"/>
    <property type="evidence" value="ECO:0007669"/>
    <property type="project" value="UniProtKB-KW"/>
</dbReference>
<dbReference type="GO" id="GO:0016226">
    <property type="term" value="P:iron-sulfur cluster assembly"/>
    <property type="evidence" value="ECO:0007669"/>
    <property type="project" value="InterPro"/>
</dbReference>
<dbReference type="SUPFAM" id="SSF52540">
    <property type="entry name" value="P-loop containing nucleoside triphosphate hydrolases"/>
    <property type="match status" value="1"/>
</dbReference>
<keyword evidence="2" id="KW-0547">Nucleotide-binding</keyword>